<evidence type="ECO:0000313" key="3">
    <source>
        <dbReference type="Proteomes" id="UP000578091"/>
    </source>
</evidence>
<evidence type="ECO:0000256" key="1">
    <source>
        <dbReference type="SAM" id="MobiDB-lite"/>
    </source>
</evidence>
<gene>
    <name evidence="2" type="ORF">H0E84_18560</name>
</gene>
<comment type="caution">
    <text evidence="2">The sequence shown here is derived from an EMBL/GenBank/DDBJ whole genome shotgun (WGS) entry which is preliminary data.</text>
</comment>
<evidence type="ECO:0000313" key="2">
    <source>
        <dbReference type="EMBL" id="NZA28382.1"/>
    </source>
</evidence>
<dbReference type="RefSeq" id="WP_180680145.1">
    <property type="nucleotide sequence ID" value="NZ_JACCKA010000092.1"/>
</dbReference>
<accession>A0A853JI43</accession>
<dbReference type="Proteomes" id="UP000578091">
    <property type="component" value="Unassembled WGS sequence"/>
</dbReference>
<keyword evidence="3" id="KW-1185">Reference proteome</keyword>
<organism evidence="2 3">
    <name type="scientific">Luteimonas salinisoli</name>
    <dbReference type="NCBI Taxonomy" id="2752307"/>
    <lineage>
        <taxon>Bacteria</taxon>
        <taxon>Pseudomonadati</taxon>
        <taxon>Pseudomonadota</taxon>
        <taxon>Gammaproteobacteria</taxon>
        <taxon>Lysobacterales</taxon>
        <taxon>Lysobacteraceae</taxon>
        <taxon>Luteimonas</taxon>
    </lineage>
</organism>
<reference evidence="2 3" key="1">
    <citation type="submission" date="2020-07" db="EMBL/GenBank/DDBJ databases">
        <title>Luteimonas sp. SJ-92.</title>
        <authorList>
            <person name="Huang X.-X."/>
            <person name="Xu L."/>
            <person name="Sun J.-Q."/>
        </authorList>
    </citation>
    <scope>NUCLEOTIDE SEQUENCE [LARGE SCALE GENOMIC DNA]</scope>
    <source>
        <strain evidence="2 3">SJ-92</strain>
    </source>
</reference>
<sequence>MFKLYPQPAVSSQILRQRTFSPILRHRSGWRKANVKTLCMPDEDAQSGEPLRPEGGRRVRPPAQHRDEGGVDVADEGD</sequence>
<dbReference type="EMBL" id="JACCKA010000092">
    <property type="protein sequence ID" value="NZA28382.1"/>
    <property type="molecule type" value="Genomic_DNA"/>
</dbReference>
<name>A0A853JI43_9GAMM</name>
<dbReference type="AlphaFoldDB" id="A0A853JI43"/>
<protein>
    <submittedName>
        <fullName evidence="2">Uncharacterized protein</fullName>
    </submittedName>
</protein>
<feature type="region of interest" description="Disordered" evidence="1">
    <location>
        <begin position="37"/>
        <end position="78"/>
    </location>
</feature>
<proteinExistence type="predicted"/>